<name>A0A4R7D046_9FLAO</name>
<comment type="caution">
    <text evidence="1">The sequence shown here is derived from an EMBL/GenBank/DDBJ whole genome shotgun (WGS) entry which is preliminary data.</text>
</comment>
<dbReference type="AlphaFoldDB" id="A0A4R7D046"/>
<protein>
    <submittedName>
        <fullName evidence="1">Uncharacterized protein</fullName>
    </submittedName>
</protein>
<proteinExistence type="predicted"/>
<reference evidence="1 2" key="1">
    <citation type="submission" date="2019-03" db="EMBL/GenBank/DDBJ databases">
        <title>Genomic Encyclopedia of Type Strains, Phase III (KMG-III): the genomes of soil and plant-associated and newly described type strains.</title>
        <authorList>
            <person name="Whitman W."/>
        </authorList>
    </citation>
    <scope>NUCLEOTIDE SEQUENCE [LARGE SCALE GENOMIC DNA]</scope>
    <source>
        <strain evidence="1 2">CECT 8455</strain>
    </source>
</reference>
<evidence type="ECO:0000313" key="2">
    <source>
        <dbReference type="Proteomes" id="UP000295274"/>
    </source>
</evidence>
<dbReference type="EMBL" id="SNZW01000017">
    <property type="protein sequence ID" value="TDS12844.1"/>
    <property type="molecule type" value="Genomic_DNA"/>
</dbReference>
<keyword evidence="2" id="KW-1185">Reference proteome</keyword>
<dbReference type="Proteomes" id="UP000295274">
    <property type="component" value="Unassembled WGS sequence"/>
</dbReference>
<evidence type="ECO:0000313" key="1">
    <source>
        <dbReference type="EMBL" id="TDS12844.1"/>
    </source>
</evidence>
<gene>
    <name evidence="1" type="ORF">DFQ03_3303</name>
</gene>
<sequence length="132" mass="15228">MLSASLLYNYICKRMKKRVCNWVVYGVISLVVFSSCSNDDDTSTCKVENPLEELSWLNEWVNTVTDDYEYIKTAKYLGNDVFYNVYCNPVVNYVSSTYNCEGDFIGFTAELRSEFTANSILWISENSKCSFE</sequence>
<accession>A0A4R7D046</accession>
<organism evidence="1 2">
    <name type="scientific">Maribacter caenipelagi</name>
    <dbReference type="NCBI Taxonomy" id="1447781"/>
    <lineage>
        <taxon>Bacteria</taxon>
        <taxon>Pseudomonadati</taxon>
        <taxon>Bacteroidota</taxon>
        <taxon>Flavobacteriia</taxon>
        <taxon>Flavobacteriales</taxon>
        <taxon>Flavobacteriaceae</taxon>
        <taxon>Maribacter</taxon>
    </lineage>
</organism>